<dbReference type="InParanoid" id="E8QXS7"/>
<dbReference type="PANTHER" id="PTHR30481:SF4">
    <property type="entry name" value="SITE-SPECIFIC DNA-METHYLTRANSFERASE (ADENINE-SPECIFIC)"/>
    <property type="match status" value="1"/>
</dbReference>
<keyword evidence="6" id="KW-1185">Reference proteome</keyword>
<keyword evidence="2" id="KW-0808">Transferase</keyword>
<name>E8QXS7_ISOPI</name>
<dbReference type="GO" id="GO:0009307">
    <property type="term" value="P:DNA restriction-modification system"/>
    <property type="evidence" value="ECO:0007669"/>
    <property type="project" value="InterPro"/>
</dbReference>
<dbReference type="GO" id="GO:0006298">
    <property type="term" value="P:mismatch repair"/>
    <property type="evidence" value="ECO:0007669"/>
    <property type="project" value="TreeGrafter"/>
</dbReference>
<dbReference type="RefSeq" id="WP_013566402.1">
    <property type="nucleotide sequence ID" value="NC_014962.1"/>
</dbReference>
<dbReference type="REBASE" id="31788">
    <property type="entry name" value="M.Ipa43644ORF3557P"/>
</dbReference>
<dbReference type="STRING" id="575540.Isop_3557"/>
<keyword evidence="1 5" id="KW-0489">Methyltransferase</keyword>
<feature type="binding site" evidence="4">
    <location>
        <position position="23"/>
    </location>
    <ligand>
        <name>S-adenosyl-L-methionine</name>
        <dbReference type="ChEBI" id="CHEBI:59789"/>
    </ligand>
</feature>
<dbReference type="PRINTS" id="PR00505">
    <property type="entry name" value="D12N6MTFRASE"/>
</dbReference>
<dbReference type="PANTHER" id="PTHR30481">
    <property type="entry name" value="DNA ADENINE METHYLASE"/>
    <property type="match status" value="1"/>
</dbReference>
<dbReference type="InterPro" id="IPR012327">
    <property type="entry name" value="MeTrfase_D12"/>
</dbReference>
<keyword evidence="3" id="KW-0949">S-adenosyl-L-methionine</keyword>
<gene>
    <name evidence="5" type="ordered locus">Isop_3557</name>
</gene>
<proteinExistence type="predicted"/>
<dbReference type="InterPro" id="IPR029063">
    <property type="entry name" value="SAM-dependent_MTases_sf"/>
</dbReference>
<reference key="1">
    <citation type="submission" date="2010-11" db="EMBL/GenBank/DDBJ databases">
        <title>The complete sequence of chromosome of Isophaera pallida ATCC 43644.</title>
        <authorList>
            <consortium name="US DOE Joint Genome Institute (JGI-PGF)"/>
            <person name="Lucas S."/>
            <person name="Copeland A."/>
            <person name="Lapidus A."/>
            <person name="Bruce D."/>
            <person name="Goodwin L."/>
            <person name="Pitluck S."/>
            <person name="Kyrpides N."/>
            <person name="Mavromatis K."/>
            <person name="Pagani I."/>
            <person name="Ivanova N."/>
            <person name="Saunders E."/>
            <person name="Brettin T."/>
            <person name="Detter J.C."/>
            <person name="Han C."/>
            <person name="Tapia R."/>
            <person name="Land M."/>
            <person name="Hauser L."/>
            <person name="Markowitz V."/>
            <person name="Cheng J.-F."/>
            <person name="Hugenholtz P."/>
            <person name="Woyke T."/>
            <person name="Wu D."/>
            <person name="Eisen J.A."/>
        </authorList>
    </citation>
    <scope>NUCLEOTIDE SEQUENCE</scope>
    <source>
        <strain>ATCC 43644</strain>
    </source>
</reference>
<dbReference type="SUPFAM" id="SSF53335">
    <property type="entry name" value="S-adenosyl-L-methionine-dependent methyltransferases"/>
    <property type="match status" value="1"/>
</dbReference>
<feature type="binding site" evidence="4">
    <location>
        <position position="68"/>
    </location>
    <ligand>
        <name>S-adenosyl-L-methionine</name>
        <dbReference type="ChEBI" id="CHEBI:59789"/>
    </ligand>
</feature>
<dbReference type="GO" id="GO:0009007">
    <property type="term" value="F:site-specific DNA-methyltransferase (adenine-specific) activity"/>
    <property type="evidence" value="ECO:0007669"/>
    <property type="project" value="UniProtKB-EC"/>
</dbReference>
<evidence type="ECO:0000313" key="6">
    <source>
        <dbReference type="Proteomes" id="UP000008631"/>
    </source>
</evidence>
<dbReference type="OrthoDB" id="9805629at2"/>
<dbReference type="KEGG" id="ipa:Isop_3557"/>
<dbReference type="GO" id="GO:1904047">
    <property type="term" value="F:S-adenosyl-L-methionine binding"/>
    <property type="evidence" value="ECO:0007669"/>
    <property type="project" value="TreeGrafter"/>
</dbReference>
<feature type="binding site" evidence="4">
    <location>
        <position position="27"/>
    </location>
    <ligand>
        <name>S-adenosyl-L-methionine</name>
        <dbReference type="ChEBI" id="CHEBI:59789"/>
    </ligand>
</feature>
<dbReference type="HOGENOM" id="CLU_063430_1_1_0"/>
<protein>
    <submittedName>
        <fullName evidence="5">D12 class N6 adenine-specific DNA methyltransferase</fullName>
    </submittedName>
</protein>
<dbReference type="Proteomes" id="UP000008631">
    <property type="component" value="Chromosome"/>
</dbReference>
<dbReference type="PIRSF" id="PIRSF000398">
    <property type="entry name" value="M_m6A_EcoRV"/>
    <property type="match status" value="1"/>
</dbReference>
<dbReference type="InterPro" id="IPR012263">
    <property type="entry name" value="M_m6A_EcoRV"/>
</dbReference>
<evidence type="ECO:0000256" key="3">
    <source>
        <dbReference type="ARBA" id="ARBA00022691"/>
    </source>
</evidence>
<accession>E8QXS7</accession>
<organism evidence="5 6">
    <name type="scientific">Isosphaera pallida (strain ATCC 43644 / DSM 9630 / IS1B)</name>
    <dbReference type="NCBI Taxonomy" id="575540"/>
    <lineage>
        <taxon>Bacteria</taxon>
        <taxon>Pseudomonadati</taxon>
        <taxon>Planctomycetota</taxon>
        <taxon>Planctomycetia</taxon>
        <taxon>Isosphaerales</taxon>
        <taxon>Isosphaeraceae</taxon>
        <taxon>Isosphaera</taxon>
    </lineage>
</organism>
<reference evidence="5 6" key="2">
    <citation type="journal article" date="2011" name="Stand. Genomic Sci.">
        <title>Complete genome sequence of Isosphaera pallida type strain (IS1B).</title>
        <authorList>
            <consortium name="US DOE Joint Genome Institute (JGI-PGF)"/>
            <person name="Goker M."/>
            <person name="Cleland D."/>
            <person name="Saunders E."/>
            <person name="Lapidus A."/>
            <person name="Nolan M."/>
            <person name="Lucas S."/>
            <person name="Hammon N."/>
            <person name="Deshpande S."/>
            <person name="Cheng J.F."/>
            <person name="Tapia R."/>
            <person name="Han C."/>
            <person name="Goodwin L."/>
            <person name="Pitluck S."/>
            <person name="Liolios K."/>
            <person name="Pagani I."/>
            <person name="Ivanova N."/>
            <person name="Mavromatis K."/>
            <person name="Pati A."/>
            <person name="Chen A."/>
            <person name="Palaniappan K."/>
            <person name="Land M."/>
            <person name="Hauser L."/>
            <person name="Chang Y.J."/>
            <person name="Jeffries C.D."/>
            <person name="Detter J.C."/>
            <person name="Beck B."/>
            <person name="Woyke T."/>
            <person name="Bristow J."/>
            <person name="Eisen J.A."/>
            <person name="Markowitz V."/>
            <person name="Hugenholtz P."/>
            <person name="Kyrpides N.C."/>
            <person name="Klenk H.P."/>
        </authorList>
    </citation>
    <scope>NUCLEOTIDE SEQUENCE [LARGE SCALE GENOMIC DNA]</scope>
    <source>
        <strain evidence="6">ATCC 43644 / DSM 9630 / IS1B</strain>
    </source>
</reference>
<dbReference type="AlphaFoldDB" id="E8QXS7"/>
<dbReference type="GO" id="GO:0043565">
    <property type="term" value="F:sequence-specific DNA binding"/>
    <property type="evidence" value="ECO:0007669"/>
    <property type="project" value="TreeGrafter"/>
</dbReference>
<dbReference type="eggNOG" id="COG0338">
    <property type="taxonomic scope" value="Bacteria"/>
</dbReference>
<sequence>MARRNAPPPVLTPHGRKRIAFGWYGGKFSHLDWLLPLLPDCHHYCEPFAGSAAVLLNRAPSPVETYNDLDGEVVHFFRVLRDHKAELVEKIGLTPFSREEFSRACEFDASVDPIERARRFYVRARQVRTGLAQTASLGRWANCKNTSRAGMSGVVSRWLGGVEALPDIAERLLRVQIENRPALDVIRLYDTPGTLFYCDPPYVHDTRGDENAYGHEMTDQQHIELAAALNAATGLVAISNYDCELMRTLYPAPQWRIHLAPERTIHSTKGKRVEALWTNYDPGAMRSKSLMEITASPAASMKLF</sequence>
<evidence type="ECO:0000256" key="1">
    <source>
        <dbReference type="ARBA" id="ARBA00022603"/>
    </source>
</evidence>
<dbReference type="EMBL" id="CP002353">
    <property type="protein sequence ID" value="ADV64114.1"/>
    <property type="molecule type" value="Genomic_DNA"/>
</dbReference>
<feature type="binding site" evidence="4">
    <location>
        <position position="199"/>
    </location>
    <ligand>
        <name>S-adenosyl-L-methionine</name>
        <dbReference type="ChEBI" id="CHEBI:59789"/>
    </ligand>
</feature>
<evidence type="ECO:0000313" key="5">
    <source>
        <dbReference type="EMBL" id="ADV64114.1"/>
    </source>
</evidence>
<dbReference type="Pfam" id="PF02086">
    <property type="entry name" value="MethyltransfD12"/>
    <property type="match status" value="1"/>
</dbReference>
<evidence type="ECO:0000256" key="4">
    <source>
        <dbReference type="PIRSR" id="PIRSR000398-1"/>
    </source>
</evidence>
<dbReference type="GO" id="GO:0032259">
    <property type="term" value="P:methylation"/>
    <property type="evidence" value="ECO:0007669"/>
    <property type="project" value="UniProtKB-KW"/>
</dbReference>
<evidence type="ECO:0000256" key="2">
    <source>
        <dbReference type="ARBA" id="ARBA00022679"/>
    </source>
</evidence>
<dbReference type="Gene3D" id="3.40.50.150">
    <property type="entry name" value="Vaccinia Virus protein VP39"/>
    <property type="match status" value="2"/>
</dbReference>